<dbReference type="InterPro" id="IPR036390">
    <property type="entry name" value="WH_DNA-bd_sf"/>
</dbReference>
<gene>
    <name evidence="2" type="ORF">JOF29_005581</name>
</gene>
<protein>
    <submittedName>
        <fullName evidence="2">Transcriptional regulator</fullName>
    </submittedName>
</protein>
<evidence type="ECO:0000256" key="1">
    <source>
        <dbReference type="SAM" id="Coils"/>
    </source>
</evidence>
<reference evidence="2 3" key="1">
    <citation type="submission" date="2021-03" db="EMBL/GenBank/DDBJ databases">
        <title>Sequencing the genomes of 1000 actinobacteria strains.</title>
        <authorList>
            <person name="Klenk H.-P."/>
        </authorList>
    </citation>
    <scope>NUCLEOTIDE SEQUENCE [LARGE SCALE GENOMIC DNA]</scope>
    <source>
        <strain evidence="2 3">DSM 18824</strain>
    </source>
</reference>
<proteinExistence type="predicted"/>
<name>A0ABS4US55_9ACTN</name>
<evidence type="ECO:0000313" key="3">
    <source>
        <dbReference type="Proteomes" id="UP000755585"/>
    </source>
</evidence>
<accession>A0ABS4US55</accession>
<dbReference type="RefSeq" id="WP_209697268.1">
    <property type="nucleotide sequence ID" value="NZ_BAAAVU010000031.1"/>
</dbReference>
<organism evidence="2 3">
    <name type="scientific">Kribbella aluminosa</name>
    <dbReference type="NCBI Taxonomy" id="416017"/>
    <lineage>
        <taxon>Bacteria</taxon>
        <taxon>Bacillati</taxon>
        <taxon>Actinomycetota</taxon>
        <taxon>Actinomycetes</taxon>
        <taxon>Propionibacteriales</taxon>
        <taxon>Kribbellaceae</taxon>
        <taxon>Kribbella</taxon>
    </lineage>
</organism>
<feature type="coiled-coil region" evidence="1">
    <location>
        <begin position="10"/>
        <end position="37"/>
    </location>
</feature>
<evidence type="ECO:0000313" key="2">
    <source>
        <dbReference type="EMBL" id="MBP2354471.1"/>
    </source>
</evidence>
<keyword evidence="1" id="KW-0175">Coiled coil</keyword>
<comment type="caution">
    <text evidence="2">The sequence shown here is derived from an EMBL/GenBank/DDBJ whole genome shotgun (WGS) entry which is preliminary data.</text>
</comment>
<keyword evidence="3" id="KW-1185">Reference proteome</keyword>
<sequence length="115" mass="13283">MLQRPELGRATRLNELAAELRQTEDETSQQLQRLRDLGFVVQSWVEGVEYPLDPALIFSRLAESRQQEIDVLSEQLRSDRLAANRFTADLANFLVQRRSGDVEILEGREIANQRM</sequence>
<dbReference type="EMBL" id="JAGINT010000002">
    <property type="protein sequence ID" value="MBP2354471.1"/>
    <property type="molecule type" value="Genomic_DNA"/>
</dbReference>
<dbReference type="SUPFAM" id="SSF46785">
    <property type="entry name" value="Winged helix' DNA-binding domain"/>
    <property type="match status" value="1"/>
</dbReference>
<dbReference type="Proteomes" id="UP000755585">
    <property type="component" value="Unassembled WGS sequence"/>
</dbReference>